<dbReference type="Proteomes" id="UP000235828">
    <property type="component" value="Chromosome A"/>
</dbReference>
<organism evidence="5 6">
    <name type="scientific">Vibrio tapetis subsp. tapetis</name>
    <dbReference type="NCBI Taxonomy" id="1671868"/>
    <lineage>
        <taxon>Bacteria</taxon>
        <taxon>Pseudomonadati</taxon>
        <taxon>Pseudomonadota</taxon>
        <taxon>Gammaproteobacteria</taxon>
        <taxon>Vibrionales</taxon>
        <taxon>Vibrionaceae</taxon>
        <taxon>Vibrio</taxon>
    </lineage>
</organism>
<keyword evidence="6" id="KW-1185">Reference proteome</keyword>
<evidence type="ECO:0000256" key="1">
    <source>
        <dbReference type="ARBA" id="ARBA00001946"/>
    </source>
</evidence>
<evidence type="ECO:0000313" key="5">
    <source>
        <dbReference type="EMBL" id="SON49786.1"/>
    </source>
</evidence>
<feature type="domain" description="GGDEF" evidence="4">
    <location>
        <begin position="183"/>
        <end position="319"/>
    </location>
</feature>
<dbReference type="PROSITE" id="PS50887">
    <property type="entry name" value="GGDEF"/>
    <property type="match status" value="1"/>
</dbReference>
<dbReference type="GO" id="GO:0052621">
    <property type="term" value="F:diguanylate cyclase activity"/>
    <property type="evidence" value="ECO:0007669"/>
    <property type="project" value="UniProtKB-EC"/>
</dbReference>
<evidence type="ECO:0000256" key="2">
    <source>
        <dbReference type="ARBA" id="ARBA00012528"/>
    </source>
</evidence>
<comment type="catalytic activity">
    <reaction evidence="3">
        <text>2 GTP = 3',3'-c-di-GMP + 2 diphosphate</text>
        <dbReference type="Rhea" id="RHEA:24898"/>
        <dbReference type="ChEBI" id="CHEBI:33019"/>
        <dbReference type="ChEBI" id="CHEBI:37565"/>
        <dbReference type="ChEBI" id="CHEBI:58805"/>
        <dbReference type="EC" id="2.7.7.65"/>
    </reaction>
</comment>
<dbReference type="InterPro" id="IPR029787">
    <property type="entry name" value="Nucleotide_cyclase"/>
</dbReference>
<dbReference type="InterPro" id="IPR050469">
    <property type="entry name" value="Diguanylate_Cyclase"/>
</dbReference>
<dbReference type="EMBL" id="LT960611">
    <property type="protein sequence ID" value="SON49786.1"/>
    <property type="molecule type" value="Genomic_DNA"/>
</dbReference>
<sequence length="319" mass="36503">MSHSTLASALMKNPDIIHLVFESMPEPTFLINKHGVYLEAWGGTDTSRHHSPSTLIGLNQYDVLPEHLAHWFSSIIIEVIESGVPKELEYDLHPKDLPCFKGQEGPTELQQFNAFVVPLSDLNMVLWTVRNITEYKSNIRRLAQHQSELEKLTFTDHLTQVHNRFALESLLPTELKHAEIEQHDTAIFMIDIDHFKQLNDHYGHIKGDEALKQIGKQLNDWIDDNGVCFRYGGDEFLVFIRNISRSECQQKAQVLLSHVSQLRIPNINSPISPHLSITIGIKHCSYSNDAMDLEQIVMMADQALLYAKQRQRGTIHILT</sequence>
<dbReference type="GO" id="GO:0005886">
    <property type="term" value="C:plasma membrane"/>
    <property type="evidence" value="ECO:0007669"/>
    <property type="project" value="TreeGrafter"/>
</dbReference>
<dbReference type="InterPro" id="IPR000160">
    <property type="entry name" value="GGDEF_dom"/>
</dbReference>
<name>A0A2N8ZD18_9VIBR</name>
<dbReference type="PANTHER" id="PTHR45138:SF9">
    <property type="entry name" value="DIGUANYLATE CYCLASE DGCM-RELATED"/>
    <property type="match status" value="1"/>
</dbReference>
<dbReference type="GO" id="GO:0043709">
    <property type="term" value="P:cell adhesion involved in single-species biofilm formation"/>
    <property type="evidence" value="ECO:0007669"/>
    <property type="project" value="TreeGrafter"/>
</dbReference>
<dbReference type="EC" id="2.7.7.65" evidence="2"/>
<dbReference type="InterPro" id="IPR035965">
    <property type="entry name" value="PAS-like_dom_sf"/>
</dbReference>
<comment type="cofactor">
    <cofactor evidence="1">
        <name>Mg(2+)</name>
        <dbReference type="ChEBI" id="CHEBI:18420"/>
    </cofactor>
</comment>
<dbReference type="SUPFAM" id="SSF55785">
    <property type="entry name" value="PYP-like sensor domain (PAS domain)"/>
    <property type="match status" value="1"/>
</dbReference>
<reference evidence="5 6" key="1">
    <citation type="submission" date="2017-10" db="EMBL/GenBank/DDBJ databases">
        <authorList>
            <person name="Banno H."/>
            <person name="Chua N.-H."/>
        </authorList>
    </citation>
    <scope>NUCLEOTIDE SEQUENCE [LARGE SCALE GENOMIC DNA]</scope>
    <source>
        <strain evidence="5">Vibrio tapetis CECT4600</strain>
    </source>
</reference>
<dbReference type="InterPro" id="IPR013656">
    <property type="entry name" value="PAS_4"/>
</dbReference>
<dbReference type="Pfam" id="PF08448">
    <property type="entry name" value="PAS_4"/>
    <property type="match status" value="1"/>
</dbReference>
<dbReference type="FunFam" id="3.30.70.270:FF:000001">
    <property type="entry name" value="Diguanylate cyclase domain protein"/>
    <property type="match status" value="1"/>
</dbReference>
<dbReference type="Pfam" id="PF00990">
    <property type="entry name" value="GGDEF"/>
    <property type="match status" value="1"/>
</dbReference>
<gene>
    <name evidence="5" type="ORF">VTAP4600_A1807</name>
</gene>
<accession>A0A2N8ZD18</accession>
<protein>
    <recommendedName>
        <fullName evidence="2">diguanylate cyclase</fullName>
        <ecNumber evidence="2">2.7.7.65</ecNumber>
    </recommendedName>
</protein>
<dbReference type="PANTHER" id="PTHR45138">
    <property type="entry name" value="REGULATORY COMPONENTS OF SENSORY TRANSDUCTION SYSTEM"/>
    <property type="match status" value="1"/>
</dbReference>
<dbReference type="SMART" id="SM00267">
    <property type="entry name" value="GGDEF"/>
    <property type="match status" value="1"/>
</dbReference>
<dbReference type="Gene3D" id="3.30.450.20">
    <property type="entry name" value="PAS domain"/>
    <property type="match status" value="1"/>
</dbReference>
<dbReference type="SUPFAM" id="SSF55073">
    <property type="entry name" value="Nucleotide cyclase"/>
    <property type="match status" value="1"/>
</dbReference>
<proteinExistence type="predicted"/>
<dbReference type="NCBIfam" id="TIGR00254">
    <property type="entry name" value="GGDEF"/>
    <property type="match status" value="1"/>
</dbReference>
<evidence type="ECO:0000259" key="4">
    <source>
        <dbReference type="PROSITE" id="PS50887"/>
    </source>
</evidence>
<dbReference type="AlphaFoldDB" id="A0A2N8ZD18"/>
<dbReference type="RefSeq" id="WP_102522396.1">
    <property type="nucleotide sequence ID" value="NZ_LT960611.1"/>
</dbReference>
<dbReference type="InterPro" id="IPR043128">
    <property type="entry name" value="Rev_trsase/Diguanyl_cyclase"/>
</dbReference>
<evidence type="ECO:0000256" key="3">
    <source>
        <dbReference type="ARBA" id="ARBA00034247"/>
    </source>
</evidence>
<dbReference type="GO" id="GO:1902201">
    <property type="term" value="P:negative regulation of bacterial-type flagellum-dependent cell motility"/>
    <property type="evidence" value="ECO:0007669"/>
    <property type="project" value="TreeGrafter"/>
</dbReference>
<dbReference type="KEGG" id="vta:A1807"/>
<dbReference type="OrthoDB" id="9812260at2"/>
<dbReference type="CDD" id="cd01949">
    <property type="entry name" value="GGDEF"/>
    <property type="match status" value="1"/>
</dbReference>
<evidence type="ECO:0000313" key="6">
    <source>
        <dbReference type="Proteomes" id="UP000235828"/>
    </source>
</evidence>
<dbReference type="Gene3D" id="3.30.70.270">
    <property type="match status" value="1"/>
</dbReference>